<comment type="catalytic activity">
    <reaction evidence="9">
        <text>an acyl phosphate + H2O = a carboxylate + phosphate + H(+)</text>
        <dbReference type="Rhea" id="RHEA:14965"/>
        <dbReference type="ChEBI" id="CHEBI:15377"/>
        <dbReference type="ChEBI" id="CHEBI:15378"/>
        <dbReference type="ChEBI" id="CHEBI:29067"/>
        <dbReference type="ChEBI" id="CHEBI:43474"/>
        <dbReference type="ChEBI" id="CHEBI:59918"/>
        <dbReference type="EC" id="3.6.1.7"/>
    </reaction>
</comment>
<evidence type="ECO:0000256" key="2">
    <source>
        <dbReference type="ARBA" id="ARBA00008097"/>
    </source>
</evidence>
<dbReference type="PIRSF" id="PIRSF006256">
    <property type="entry name" value="CMPcnvr_hdrg_mat"/>
    <property type="match status" value="1"/>
</dbReference>
<reference evidence="12 13" key="1">
    <citation type="submission" date="2019-05" db="EMBL/GenBank/DDBJ databases">
        <title>A comparative analysis of the Nautiliaceae.</title>
        <authorList>
            <person name="Grosche A."/>
            <person name="Smedile F."/>
            <person name="Vetriani C."/>
        </authorList>
    </citation>
    <scope>NUCLEOTIDE SEQUENCE [LARGE SCALE GENOMIC DNA]</scope>
    <source>
        <strain evidence="12 13">TB-2</strain>
    </source>
</reference>
<dbReference type="InterPro" id="IPR017968">
    <property type="entry name" value="Acylphosphatase_CS"/>
</dbReference>
<evidence type="ECO:0000259" key="10">
    <source>
        <dbReference type="PROSITE" id="PS51160"/>
    </source>
</evidence>
<dbReference type="Gene3D" id="3.90.870.50">
    <property type="match status" value="1"/>
</dbReference>
<name>A0ABX5V7Y8_9BACT</name>
<dbReference type="InterPro" id="IPR036046">
    <property type="entry name" value="Acylphosphatase-like_dom_sf"/>
</dbReference>
<dbReference type="Gene3D" id="3.30.420.40">
    <property type="match status" value="1"/>
</dbReference>
<dbReference type="Pfam" id="PF17788">
    <property type="entry name" value="HypF_C"/>
    <property type="match status" value="1"/>
</dbReference>
<dbReference type="EC" id="6.2.-.-" evidence="8"/>
<comment type="catalytic activity">
    <reaction evidence="7">
        <text>C-terminal L-cysteinyl-[HypE protein] + carbamoyl phosphate + ATP + H2O = C-terminal S-carboxamide-L-cysteinyl-[HypE protein] + AMP + phosphate + diphosphate + H(+)</text>
        <dbReference type="Rhea" id="RHEA:55636"/>
        <dbReference type="Rhea" id="RHEA-COMP:14247"/>
        <dbReference type="Rhea" id="RHEA-COMP:14392"/>
        <dbReference type="ChEBI" id="CHEBI:15377"/>
        <dbReference type="ChEBI" id="CHEBI:15378"/>
        <dbReference type="ChEBI" id="CHEBI:30616"/>
        <dbReference type="ChEBI" id="CHEBI:33019"/>
        <dbReference type="ChEBI" id="CHEBI:43474"/>
        <dbReference type="ChEBI" id="CHEBI:58228"/>
        <dbReference type="ChEBI" id="CHEBI:76913"/>
        <dbReference type="ChEBI" id="CHEBI:139126"/>
        <dbReference type="ChEBI" id="CHEBI:456215"/>
    </reaction>
</comment>
<dbReference type="PROSITE" id="PS51163">
    <property type="entry name" value="YRDC"/>
    <property type="match status" value="1"/>
</dbReference>
<dbReference type="InterPro" id="IPR051060">
    <property type="entry name" value="Carbamoyltrans_HypF-like"/>
</dbReference>
<dbReference type="Pfam" id="PF00708">
    <property type="entry name" value="Acylphosphatase"/>
    <property type="match status" value="1"/>
</dbReference>
<evidence type="ECO:0000313" key="12">
    <source>
        <dbReference type="EMBL" id="QCT94405.1"/>
    </source>
</evidence>
<comment type="pathway">
    <text evidence="1">Protein modification; [NiFe] hydrogenase maturation.</text>
</comment>
<evidence type="ECO:0000259" key="11">
    <source>
        <dbReference type="PROSITE" id="PS51163"/>
    </source>
</evidence>
<organism evidence="12 13">
    <name type="scientific">Caminibacter mediatlanticus TB-2</name>
    <dbReference type="NCBI Taxonomy" id="391592"/>
    <lineage>
        <taxon>Bacteria</taxon>
        <taxon>Pseudomonadati</taxon>
        <taxon>Campylobacterota</taxon>
        <taxon>Epsilonproteobacteria</taxon>
        <taxon>Nautiliales</taxon>
        <taxon>Nautiliaceae</taxon>
        <taxon>Caminibacter</taxon>
    </lineage>
</organism>
<dbReference type="Gene3D" id="3.30.420.360">
    <property type="match status" value="1"/>
</dbReference>
<dbReference type="PANTHER" id="PTHR42959:SF1">
    <property type="entry name" value="CARBAMOYLTRANSFERASE HYPF"/>
    <property type="match status" value="1"/>
</dbReference>
<dbReference type="InterPro" id="IPR006070">
    <property type="entry name" value="Sua5-like_dom"/>
</dbReference>
<feature type="active site" evidence="9">
    <location>
        <position position="17"/>
    </location>
</feature>
<dbReference type="Pfam" id="PF07503">
    <property type="entry name" value="zf-HYPF"/>
    <property type="match status" value="2"/>
</dbReference>
<dbReference type="InterPro" id="IPR041440">
    <property type="entry name" value="HypF_C"/>
</dbReference>
<sequence>MRYKYIINGIVQGVGFRPTVYKIATSLNLKGYVLNSSDGVIIEIEGKNRDKFLNELKNNLPPLAKIEKIECFKLPLKNYKDFEIKYSINTTKTTSISPDISVCEDCLKEMRDKNNRRYLYPFINCTNCGPRYTIIENIPYDRVNTSMKKFKMCENCKKEYENPIERRFHAEPISCYECGPKLSVKFKIENGKWAVKDFNREIKKIEFIANKIKEGKIVAIKGLGGFHLVCDATNEKSVYELRKRKNRPLKPFAMMFRDIEMIKKYADISNKEKELILSKERPIVIVKKKKELKGIADKIDRYGVFLPYTPIHYLLFDFLDFPIVATSANISDEPIIRDSKELIEKLGSVVDFILDNNRDIINACDDSVVQVVNEERLFMRLSRGFAPKSFYIDKKTSPNILALGANQKNTISLYFNQKVILSPHIGDLKTLGSIEFFERTINTFRRLYEFKEDVIICDKHPYYESTKWALSQNKEVIQIQHHFSHALSVMFENSLDGEFLAFLFDGTGYGDDGSIWGGEVFRVTKHNYERIHYIKPFKLIGSEKGVKNPSNYAISLIDEQLAKNFKNYEIIKKLQNGPFPLTSSMGRVFDAVAFLSGMIDRNEYEGISGLIIEKFYNENIKGFIDIGIKKELDFKEIFNFAYLNRGKFELVSSIFINSLVNLVVKLSKYYNLPVILSGGVFQNKTLLGKILKNIYAYYNKEIPINDGGISIGQVAYGIWNLRRENGT</sequence>
<evidence type="ECO:0000256" key="5">
    <source>
        <dbReference type="ARBA" id="ARBA00022771"/>
    </source>
</evidence>
<evidence type="ECO:0000256" key="8">
    <source>
        <dbReference type="PIRNR" id="PIRNR006256"/>
    </source>
</evidence>
<evidence type="ECO:0000256" key="3">
    <source>
        <dbReference type="ARBA" id="ARBA00022598"/>
    </source>
</evidence>
<feature type="domain" description="YrdC-like" evidence="11">
    <location>
        <begin position="202"/>
        <end position="384"/>
    </location>
</feature>
<dbReference type="InterPro" id="IPR004421">
    <property type="entry name" value="Carbamoyltransferase_HypF"/>
</dbReference>
<dbReference type="PANTHER" id="PTHR42959">
    <property type="entry name" value="CARBAMOYLTRANSFERASE"/>
    <property type="match status" value="1"/>
</dbReference>
<evidence type="ECO:0000256" key="1">
    <source>
        <dbReference type="ARBA" id="ARBA00004711"/>
    </source>
</evidence>
<dbReference type="EMBL" id="CP040463">
    <property type="protein sequence ID" value="QCT94405.1"/>
    <property type="molecule type" value="Genomic_DNA"/>
</dbReference>
<gene>
    <name evidence="12" type="primary">hypF</name>
    <name evidence="12" type="ORF">FE773_04205</name>
</gene>
<keyword evidence="5" id="KW-0863">Zinc-finger</keyword>
<dbReference type="Gene3D" id="3.30.110.120">
    <property type="match status" value="1"/>
</dbReference>
<evidence type="ECO:0000256" key="6">
    <source>
        <dbReference type="ARBA" id="ARBA00022833"/>
    </source>
</evidence>
<evidence type="ECO:0000313" key="13">
    <source>
        <dbReference type="Proteomes" id="UP000306825"/>
    </source>
</evidence>
<dbReference type="SUPFAM" id="SSF54975">
    <property type="entry name" value="Acylphosphatase/BLUF domain-like"/>
    <property type="match status" value="1"/>
</dbReference>
<dbReference type="InterPro" id="IPR055128">
    <property type="entry name" value="HypF_C_2"/>
</dbReference>
<dbReference type="Pfam" id="PF01300">
    <property type="entry name" value="Sua5_yciO_yrdC"/>
    <property type="match status" value="1"/>
</dbReference>
<dbReference type="InterPro" id="IPR011125">
    <property type="entry name" value="Znf_HypF"/>
</dbReference>
<dbReference type="SUPFAM" id="SSF55821">
    <property type="entry name" value="YrdC/RibB"/>
    <property type="match status" value="1"/>
</dbReference>
<dbReference type="RefSeq" id="WP_138323202.1">
    <property type="nucleotide sequence ID" value="NZ_CP040463.1"/>
</dbReference>
<evidence type="ECO:0000256" key="4">
    <source>
        <dbReference type="ARBA" id="ARBA00022723"/>
    </source>
</evidence>
<dbReference type="InterPro" id="IPR017945">
    <property type="entry name" value="DHBP_synth_RibB-like_a/b_dom"/>
</dbReference>
<keyword evidence="13" id="KW-1185">Reference proteome</keyword>
<evidence type="ECO:0000256" key="9">
    <source>
        <dbReference type="PROSITE-ProRule" id="PRU00520"/>
    </source>
</evidence>
<keyword evidence="4" id="KW-0479">Metal-binding</keyword>
<dbReference type="Pfam" id="PF22521">
    <property type="entry name" value="HypF_C_2"/>
    <property type="match status" value="1"/>
</dbReference>
<dbReference type="InterPro" id="IPR001792">
    <property type="entry name" value="Acylphosphatase-like_dom"/>
</dbReference>
<feature type="active site" evidence="9">
    <location>
        <position position="35"/>
    </location>
</feature>
<keyword evidence="3" id="KW-0436">Ligase</keyword>
<keyword evidence="6" id="KW-0862">Zinc</keyword>
<comment type="similarity">
    <text evidence="2 8">Belongs to the carbamoyltransferase HypF family.</text>
</comment>
<evidence type="ECO:0000256" key="7">
    <source>
        <dbReference type="ARBA" id="ARBA00048220"/>
    </source>
</evidence>
<feature type="domain" description="Acylphosphatase-like" evidence="10">
    <location>
        <begin position="2"/>
        <end position="86"/>
    </location>
</feature>
<dbReference type="PROSITE" id="PS00150">
    <property type="entry name" value="ACYLPHOSPHATASE_1"/>
    <property type="match status" value="1"/>
</dbReference>
<dbReference type="Proteomes" id="UP000306825">
    <property type="component" value="Chromosome"/>
</dbReference>
<proteinExistence type="inferred from homology"/>
<dbReference type="PROSITE" id="PS51160">
    <property type="entry name" value="ACYLPHOSPHATASE_3"/>
    <property type="match status" value="1"/>
</dbReference>
<keyword evidence="9" id="KW-0378">Hydrolase</keyword>
<dbReference type="NCBIfam" id="TIGR00143">
    <property type="entry name" value="hypF"/>
    <property type="match status" value="1"/>
</dbReference>
<accession>A0ABX5V7Y8</accession>
<protein>
    <recommendedName>
        <fullName evidence="8">Carbamoyltransferase</fullName>
        <ecNumber evidence="8">6.2.-.-</ecNumber>
    </recommendedName>
</protein>